<protein>
    <submittedName>
        <fullName evidence="1">Uncharacterized protein</fullName>
    </submittedName>
</protein>
<reference evidence="1 2" key="1">
    <citation type="journal article" date="2019" name="Nat. Ecol. Evol.">
        <title>Megaphylogeny resolves global patterns of mushroom evolution.</title>
        <authorList>
            <person name="Varga T."/>
            <person name="Krizsan K."/>
            <person name="Foldi C."/>
            <person name="Dima B."/>
            <person name="Sanchez-Garcia M."/>
            <person name="Sanchez-Ramirez S."/>
            <person name="Szollosi G.J."/>
            <person name="Szarkandi J.G."/>
            <person name="Papp V."/>
            <person name="Albert L."/>
            <person name="Andreopoulos W."/>
            <person name="Angelini C."/>
            <person name="Antonin V."/>
            <person name="Barry K.W."/>
            <person name="Bougher N.L."/>
            <person name="Buchanan P."/>
            <person name="Buyck B."/>
            <person name="Bense V."/>
            <person name="Catcheside P."/>
            <person name="Chovatia M."/>
            <person name="Cooper J."/>
            <person name="Damon W."/>
            <person name="Desjardin D."/>
            <person name="Finy P."/>
            <person name="Geml J."/>
            <person name="Haridas S."/>
            <person name="Hughes K."/>
            <person name="Justo A."/>
            <person name="Karasinski D."/>
            <person name="Kautmanova I."/>
            <person name="Kiss B."/>
            <person name="Kocsube S."/>
            <person name="Kotiranta H."/>
            <person name="LaButti K.M."/>
            <person name="Lechner B.E."/>
            <person name="Liimatainen K."/>
            <person name="Lipzen A."/>
            <person name="Lukacs Z."/>
            <person name="Mihaltcheva S."/>
            <person name="Morgado L.N."/>
            <person name="Niskanen T."/>
            <person name="Noordeloos M.E."/>
            <person name="Ohm R.A."/>
            <person name="Ortiz-Santana B."/>
            <person name="Ovrebo C."/>
            <person name="Racz N."/>
            <person name="Riley R."/>
            <person name="Savchenko A."/>
            <person name="Shiryaev A."/>
            <person name="Soop K."/>
            <person name="Spirin V."/>
            <person name="Szebenyi C."/>
            <person name="Tomsovsky M."/>
            <person name="Tulloss R.E."/>
            <person name="Uehling J."/>
            <person name="Grigoriev I.V."/>
            <person name="Vagvolgyi C."/>
            <person name="Papp T."/>
            <person name="Martin F.M."/>
            <person name="Miettinen O."/>
            <person name="Hibbett D.S."/>
            <person name="Nagy L.G."/>
        </authorList>
    </citation>
    <scope>NUCLEOTIDE SEQUENCE [LARGE SCALE GENOMIC DNA]</scope>
    <source>
        <strain evidence="1 2">OMC1185</strain>
    </source>
</reference>
<name>A0A5C3MNK7_9AGAM</name>
<gene>
    <name evidence="1" type="ORF">OE88DRAFT_1602873</name>
</gene>
<dbReference type="InterPro" id="IPR040521">
    <property type="entry name" value="KDZ"/>
</dbReference>
<dbReference type="OrthoDB" id="5598737at2759"/>
<evidence type="ECO:0000313" key="2">
    <source>
        <dbReference type="Proteomes" id="UP000305948"/>
    </source>
</evidence>
<sequence>TGVCYGTPPIRLRPHYPNLVGDRLTEDKLEKDESECGKYYTTYKKLGLTGGIMVLWCCHLICLSFHTIPTSEGRNDVFAALYTHWPVAPKLVVYDFGCQLAPYAWVREAQFFRETRFVVDQFHASGHTKCSRASSATFAMQYDPNLQVVNTSAAEIGNSGVGKIRKSVSYMTQRHAIHYTKVYMDITNCSRYINMTSK</sequence>
<dbReference type="AlphaFoldDB" id="A0A5C3MNK7"/>
<dbReference type="EMBL" id="ML213526">
    <property type="protein sequence ID" value="TFK47049.1"/>
    <property type="molecule type" value="Genomic_DNA"/>
</dbReference>
<dbReference type="Pfam" id="PF18758">
    <property type="entry name" value="KDZ"/>
    <property type="match status" value="1"/>
</dbReference>
<evidence type="ECO:0000313" key="1">
    <source>
        <dbReference type="EMBL" id="TFK47049.1"/>
    </source>
</evidence>
<accession>A0A5C3MNK7</accession>
<keyword evidence="2" id="KW-1185">Reference proteome</keyword>
<proteinExistence type="predicted"/>
<feature type="non-terminal residue" evidence="1">
    <location>
        <position position="1"/>
    </location>
</feature>
<dbReference type="PANTHER" id="PTHR34305">
    <property type="entry name" value="EXPRESSED PROTEIN"/>
    <property type="match status" value="1"/>
</dbReference>
<dbReference type="PANTHER" id="PTHR34305:SF1">
    <property type="entry name" value="SWIM-TYPE DOMAIN-CONTAINING PROTEIN"/>
    <property type="match status" value="1"/>
</dbReference>
<feature type="non-terminal residue" evidence="1">
    <location>
        <position position="198"/>
    </location>
</feature>
<dbReference type="STRING" id="5364.A0A5C3MNK7"/>
<dbReference type="Proteomes" id="UP000305948">
    <property type="component" value="Unassembled WGS sequence"/>
</dbReference>
<organism evidence="1 2">
    <name type="scientific">Heliocybe sulcata</name>
    <dbReference type="NCBI Taxonomy" id="5364"/>
    <lineage>
        <taxon>Eukaryota</taxon>
        <taxon>Fungi</taxon>
        <taxon>Dikarya</taxon>
        <taxon>Basidiomycota</taxon>
        <taxon>Agaricomycotina</taxon>
        <taxon>Agaricomycetes</taxon>
        <taxon>Gloeophyllales</taxon>
        <taxon>Gloeophyllaceae</taxon>
        <taxon>Heliocybe</taxon>
    </lineage>
</organism>